<organism evidence="2 3">
    <name type="scientific">Kordia algicida OT-1</name>
    <dbReference type="NCBI Taxonomy" id="391587"/>
    <lineage>
        <taxon>Bacteria</taxon>
        <taxon>Pseudomonadati</taxon>
        <taxon>Bacteroidota</taxon>
        <taxon>Flavobacteriia</taxon>
        <taxon>Flavobacteriales</taxon>
        <taxon>Flavobacteriaceae</taxon>
        <taxon>Kordia</taxon>
    </lineage>
</organism>
<dbReference type="AlphaFoldDB" id="A9EC37"/>
<accession>A9EC37</accession>
<comment type="caution">
    <text evidence="2">The sequence shown here is derived from an EMBL/GenBank/DDBJ whole genome shotgun (WGS) entry which is preliminary data.</text>
</comment>
<evidence type="ECO:0000313" key="3">
    <source>
        <dbReference type="Proteomes" id="UP000002945"/>
    </source>
</evidence>
<reference evidence="2 3" key="1">
    <citation type="journal article" date="2011" name="J. Bacteriol.">
        <title>Genome sequence of the algicidal bacterium Kordia algicida OT-1.</title>
        <authorList>
            <person name="Lee H.S."/>
            <person name="Kang S.G."/>
            <person name="Kwon K.K."/>
            <person name="Lee J.H."/>
            <person name="Kim S.J."/>
        </authorList>
    </citation>
    <scope>NUCLEOTIDE SEQUENCE [LARGE SCALE GENOMIC DNA]</scope>
    <source>
        <strain evidence="2 3">OT-1</strain>
    </source>
</reference>
<dbReference type="OrthoDB" id="1115036at2"/>
<gene>
    <name evidence="2" type="ORF">KAOT1_04660</name>
</gene>
<dbReference type="PROSITE" id="PS51257">
    <property type="entry name" value="PROKAR_LIPOPROTEIN"/>
    <property type="match status" value="1"/>
</dbReference>
<sequence>MIKKMFLGLALGFFAVSCSNDDDATVALSNLNVNLNGLENLGADFVYEGWIIVDGSPVSTGTFTVNDSGALSRTSFAVNADQLAAATTFVLSIEPTVDPDPAPAATKLLAGDFSGNTASVGLNPVTSSGNFDNASGVFFLRTPTDEMPGAGNNGNDQYGVWYGNPGMPPTSGLNLPPLADGWKYEGWVVVDGVGPLTTGTFTTFGAVDEFNGFSGAENTVGPPIPGEDFFLNEPAGFTFPLDVRGRTVVISVEPSPDNSPAPFLLKPLVGTAGNDTAPATNDFNLNASSFPTGTIVR</sequence>
<proteinExistence type="predicted"/>
<protein>
    <recommendedName>
        <fullName evidence="1">Anti-sigma K factor RskA C-terminal domain-containing protein</fullName>
    </recommendedName>
</protein>
<dbReference type="GO" id="GO:0005886">
    <property type="term" value="C:plasma membrane"/>
    <property type="evidence" value="ECO:0007669"/>
    <property type="project" value="InterPro"/>
</dbReference>
<dbReference type="STRING" id="391587.KAOT1_04660"/>
<dbReference type="InterPro" id="IPR018764">
    <property type="entry name" value="RskA_C"/>
</dbReference>
<feature type="domain" description="Anti-sigma K factor RskA C-terminal" evidence="1">
    <location>
        <begin position="33"/>
        <end position="96"/>
    </location>
</feature>
<evidence type="ECO:0000259" key="1">
    <source>
        <dbReference type="Pfam" id="PF10099"/>
    </source>
</evidence>
<dbReference type="HOGENOM" id="CLU_939946_0_0_10"/>
<dbReference type="Proteomes" id="UP000002945">
    <property type="component" value="Unassembled WGS sequence"/>
</dbReference>
<name>A9EC37_9FLAO</name>
<dbReference type="RefSeq" id="WP_007093503.1">
    <property type="nucleotide sequence ID" value="NZ_CP142125.1"/>
</dbReference>
<dbReference type="Pfam" id="PF10099">
    <property type="entry name" value="RskA_C"/>
    <property type="match status" value="1"/>
</dbReference>
<dbReference type="EMBL" id="ABIB01000018">
    <property type="protein sequence ID" value="EDP94433.1"/>
    <property type="molecule type" value="Genomic_DNA"/>
</dbReference>
<dbReference type="eggNOG" id="ENOG502Z9JH">
    <property type="taxonomic scope" value="Bacteria"/>
</dbReference>
<evidence type="ECO:0000313" key="2">
    <source>
        <dbReference type="EMBL" id="EDP94433.1"/>
    </source>
</evidence>
<keyword evidence="3" id="KW-1185">Reference proteome</keyword>